<keyword evidence="1" id="KW-0175">Coiled coil</keyword>
<dbReference type="EMBL" id="CASHTH010000561">
    <property type="protein sequence ID" value="CAI8004437.1"/>
    <property type="molecule type" value="Genomic_DNA"/>
</dbReference>
<dbReference type="Proteomes" id="UP001174909">
    <property type="component" value="Unassembled WGS sequence"/>
</dbReference>
<dbReference type="PANTHER" id="PTHR37915">
    <property type="match status" value="1"/>
</dbReference>
<dbReference type="AlphaFoldDB" id="A0AA35R6T1"/>
<feature type="compositionally biased region" description="Acidic residues" evidence="2">
    <location>
        <begin position="478"/>
        <end position="495"/>
    </location>
</feature>
<proteinExistence type="predicted"/>
<evidence type="ECO:0000313" key="3">
    <source>
        <dbReference type="EMBL" id="CAI8004437.1"/>
    </source>
</evidence>
<feature type="region of interest" description="Disordered" evidence="2">
    <location>
        <begin position="877"/>
        <end position="896"/>
    </location>
</feature>
<feature type="region of interest" description="Disordered" evidence="2">
    <location>
        <begin position="714"/>
        <end position="838"/>
    </location>
</feature>
<dbReference type="PANTHER" id="PTHR37915:SF3">
    <property type="match status" value="1"/>
</dbReference>
<name>A0AA35R6T1_GEOBA</name>
<keyword evidence="4" id="KW-1185">Reference proteome</keyword>
<gene>
    <name evidence="3" type="ORF">GBAR_LOCUS3919</name>
</gene>
<feature type="region of interest" description="Disordered" evidence="2">
    <location>
        <begin position="471"/>
        <end position="499"/>
    </location>
</feature>
<evidence type="ECO:0000313" key="4">
    <source>
        <dbReference type="Proteomes" id="UP001174909"/>
    </source>
</evidence>
<accession>A0AA35R6T1</accession>
<protein>
    <submittedName>
        <fullName evidence="3">Uncharacterized protein</fullName>
    </submittedName>
</protein>
<dbReference type="Gene3D" id="1.10.287.1490">
    <property type="match status" value="1"/>
</dbReference>
<sequence>MAKKEEAKEVVREVEKAGGADSSKVTELEAALENEKKAVEEFEAKMEAREGEFQEKLATVVAEHEAEVRDMRSRYEDQMKSLMEDDLFSDAGSARDEGDGYQEEAEEAVDAGELLQTPEGGDTPATIEKLKFEYHQREAKLKDELNEAKNKSRKTVTGLKAQLAEAQNRLSDEKNNCQKEIDALQMEKTSIESERDEKCEQISCLEETTASLQAQLDELTAREEERAAKIHQLQSDLQSALAGGAGPSKASRLADLVNRSFEGSPGQMTPASHGLPHSTSPPISVLPMDEVQFSCEPSITQLIHRPFEGGGTPQSVQFPGGQTPFSEGSQFPGGTQFFHGSLNQSGSSRQLGDSTTVNAVSGAPPQGLHMLIQSRLSHHSTQGYTSLPHDHPVVAEWVKAYDLIMKFRDGMVDILRDDDRFENEIEDLRSIEGVPLTRDEEVQGQITQMRFSLTLMLHQMEVTLQDTFGRLLTGESGGGDDGETGGEEGGGEEGGTEMRNLRQAKTRMKERLSQAEDMHKMELQNSKETIANLSNKVETLRMEIASLRRSMAANERGGANEVPLSMFTSLDLAHNTQELESAVESEKITTQAYQRVKEEMSAYLSIPTQRLAHVGKRRRQKQLAENLVCEVRRELHDREDAVEKVVGRIRSRDQLQQKQFEQRMEGLRRQRTTLARELTVKLGEMEEVTKSLLIKPIYGGRSHVRHQNLITPLPRPIPVRRSRHPGHTHKRRTRSGSAIVQGSNDHRHMTDTLQEETDQGRISFQTSPSPHRYTQPPTRERREKKRGGEGLASMQGTPLPPPLLHTHPLRHTRTERGGEGSEAAWQVEDSRPPTRQEPLPFSPLMFHTPPAIPSIMEANTARKKHLLGLLKELGLSSPAAAPTPRPHHHDHSSTVESRLVAHAIQDPLRSHRHSRARTSSLPPISVPSRISGPLAAIY</sequence>
<feature type="region of interest" description="Disordered" evidence="2">
    <location>
        <begin position="320"/>
        <end position="358"/>
    </location>
</feature>
<comment type="caution">
    <text evidence="3">The sequence shown here is derived from an EMBL/GenBank/DDBJ whole genome shotgun (WGS) entry which is preliminary data.</text>
</comment>
<feature type="region of interest" description="Disordered" evidence="2">
    <location>
        <begin position="86"/>
        <end position="123"/>
    </location>
</feature>
<feature type="compositionally biased region" description="Basic residues" evidence="2">
    <location>
        <begin position="718"/>
        <end position="734"/>
    </location>
</feature>
<feature type="compositionally biased region" description="Polar residues" evidence="2">
    <location>
        <begin position="760"/>
        <end position="769"/>
    </location>
</feature>
<feature type="coiled-coil region" evidence="1">
    <location>
        <begin position="127"/>
        <end position="222"/>
    </location>
</feature>
<feature type="compositionally biased region" description="Acidic residues" evidence="2">
    <location>
        <begin position="99"/>
        <end position="110"/>
    </location>
</feature>
<evidence type="ECO:0000256" key="2">
    <source>
        <dbReference type="SAM" id="MobiDB-lite"/>
    </source>
</evidence>
<feature type="compositionally biased region" description="Polar residues" evidence="2">
    <location>
        <begin position="341"/>
        <end position="358"/>
    </location>
</feature>
<reference evidence="3" key="1">
    <citation type="submission" date="2023-03" db="EMBL/GenBank/DDBJ databases">
        <authorList>
            <person name="Steffen K."/>
            <person name="Cardenas P."/>
        </authorList>
    </citation>
    <scope>NUCLEOTIDE SEQUENCE</scope>
</reference>
<organism evidence="3 4">
    <name type="scientific">Geodia barretti</name>
    <name type="common">Barrett's horny sponge</name>
    <dbReference type="NCBI Taxonomy" id="519541"/>
    <lineage>
        <taxon>Eukaryota</taxon>
        <taxon>Metazoa</taxon>
        <taxon>Porifera</taxon>
        <taxon>Demospongiae</taxon>
        <taxon>Heteroscleromorpha</taxon>
        <taxon>Tetractinellida</taxon>
        <taxon>Astrophorina</taxon>
        <taxon>Geodiidae</taxon>
        <taxon>Geodia</taxon>
    </lineage>
</organism>
<feature type="compositionally biased region" description="Basic and acidic residues" evidence="2">
    <location>
        <begin position="1"/>
        <end position="18"/>
    </location>
</feature>
<feature type="compositionally biased region" description="Polar residues" evidence="2">
    <location>
        <begin position="323"/>
        <end position="333"/>
    </location>
</feature>
<evidence type="ECO:0000256" key="1">
    <source>
        <dbReference type="SAM" id="Coils"/>
    </source>
</evidence>
<feature type="region of interest" description="Disordered" evidence="2">
    <location>
        <begin position="1"/>
        <end position="26"/>
    </location>
</feature>